<sequence length="391" mass="44277">MSAAFSANALRGGSRALTLFRTRPVQRRFLSSTQFRQASKIIHFTKCSSPELDETLKTIREQLILPEYLPLEQRKKLYNRRYKDALERDPITVEIDGEVVQFGPRNLLDLPNTKKSVSKALSLMETKADFANLRPLLEGVCEQAGRALPTVLFEKIIRKAVVLDCFNTVMDCIKAPKKTHFRLNSHALVACMLYFIQRQAIMSGWDEAEIERATKRIQVILDLLESDPEHQVKQYKAQERVTLGFPLYRDPMFLAARLHMQSAFALKYGDGKDKNGLVAKYARQLVGLWPEKHGLLKLQPKAAYTHGGVRYLENRLQQFGHASLVLSSLRLAAKVVEPELSAQLKARADLVEPLVTENFPKVELQHSGSWYAETYPKLFGPGSLLDGTVKA</sequence>
<dbReference type="Proteomes" id="UP001321760">
    <property type="component" value="Unassembled WGS sequence"/>
</dbReference>
<gene>
    <name evidence="1" type="ORF">QBC34DRAFT_141842</name>
</gene>
<evidence type="ECO:0000313" key="2">
    <source>
        <dbReference type="Proteomes" id="UP001321760"/>
    </source>
</evidence>
<name>A0AAV9GFV6_9PEZI</name>
<proteinExistence type="predicted"/>
<comment type="caution">
    <text evidence="1">The sequence shown here is derived from an EMBL/GenBank/DDBJ whole genome shotgun (WGS) entry which is preliminary data.</text>
</comment>
<evidence type="ECO:0000313" key="1">
    <source>
        <dbReference type="EMBL" id="KAK4447018.1"/>
    </source>
</evidence>
<reference evidence="1" key="2">
    <citation type="submission" date="2023-05" db="EMBL/GenBank/DDBJ databases">
        <authorList>
            <consortium name="Lawrence Berkeley National Laboratory"/>
            <person name="Steindorff A."/>
            <person name="Hensen N."/>
            <person name="Bonometti L."/>
            <person name="Westerberg I."/>
            <person name="Brannstrom I.O."/>
            <person name="Guillou S."/>
            <person name="Cros-Aarteil S."/>
            <person name="Calhoun S."/>
            <person name="Haridas S."/>
            <person name="Kuo A."/>
            <person name="Mondo S."/>
            <person name="Pangilinan J."/>
            <person name="Riley R."/>
            <person name="Labutti K."/>
            <person name="Andreopoulos B."/>
            <person name="Lipzen A."/>
            <person name="Chen C."/>
            <person name="Yanf M."/>
            <person name="Daum C."/>
            <person name="Ng V."/>
            <person name="Clum A."/>
            <person name="Ohm R."/>
            <person name="Martin F."/>
            <person name="Silar P."/>
            <person name="Natvig D."/>
            <person name="Lalanne C."/>
            <person name="Gautier V."/>
            <person name="Ament-Velasquez S.L."/>
            <person name="Kruys A."/>
            <person name="Hutchinson M.I."/>
            <person name="Powell A.J."/>
            <person name="Barry K."/>
            <person name="Miller A.N."/>
            <person name="Grigoriev I.V."/>
            <person name="Debuchy R."/>
            <person name="Gladieux P."/>
            <person name="Thoren M.H."/>
            <person name="Johannesson H."/>
        </authorList>
    </citation>
    <scope>NUCLEOTIDE SEQUENCE</scope>
    <source>
        <strain evidence="1">PSN243</strain>
    </source>
</reference>
<reference evidence="1" key="1">
    <citation type="journal article" date="2023" name="Mol. Phylogenet. Evol.">
        <title>Genome-scale phylogeny and comparative genomics of the fungal order Sordariales.</title>
        <authorList>
            <person name="Hensen N."/>
            <person name="Bonometti L."/>
            <person name="Westerberg I."/>
            <person name="Brannstrom I.O."/>
            <person name="Guillou S."/>
            <person name="Cros-Aarteil S."/>
            <person name="Calhoun S."/>
            <person name="Haridas S."/>
            <person name="Kuo A."/>
            <person name="Mondo S."/>
            <person name="Pangilinan J."/>
            <person name="Riley R."/>
            <person name="LaButti K."/>
            <person name="Andreopoulos B."/>
            <person name="Lipzen A."/>
            <person name="Chen C."/>
            <person name="Yan M."/>
            <person name="Daum C."/>
            <person name="Ng V."/>
            <person name="Clum A."/>
            <person name="Steindorff A."/>
            <person name="Ohm R.A."/>
            <person name="Martin F."/>
            <person name="Silar P."/>
            <person name="Natvig D.O."/>
            <person name="Lalanne C."/>
            <person name="Gautier V."/>
            <person name="Ament-Velasquez S.L."/>
            <person name="Kruys A."/>
            <person name="Hutchinson M.I."/>
            <person name="Powell A.J."/>
            <person name="Barry K."/>
            <person name="Miller A.N."/>
            <person name="Grigoriev I.V."/>
            <person name="Debuchy R."/>
            <person name="Gladieux P."/>
            <person name="Hiltunen Thoren M."/>
            <person name="Johannesson H."/>
        </authorList>
    </citation>
    <scope>NUCLEOTIDE SEQUENCE</scope>
    <source>
        <strain evidence="1">PSN243</strain>
    </source>
</reference>
<dbReference type="AlphaFoldDB" id="A0AAV9GFV6"/>
<organism evidence="1 2">
    <name type="scientific">Podospora aff. communis PSN243</name>
    <dbReference type="NCBI Taxonomy" id="3040156"/>
    <lineage>
        <taxon>Eukaryota</taxon>
        <taxon>Fungi</taxon>
        <taxon>Dikarya</taxon>
        <taxon>Ascomycota</taxon>
        <taxon>Pezizomycotina</taxon>
        <taxon>Sordariomycetes</taxon>
        <taxon>Sordariomycetidae</taxon>
        <taxon>Sordariales</taxon>
        <taxon>Podosporaceae</taxon>
        <taxon>Podospora</taxon>
    </lineage>
</organism>
<protein>
    <submittedName>
        <fullName evidence="1">Uncharacterized protein</fullName>
    </submittedName>
</protein>
<dbReference type="EMBL" id="MU865952">
    <property type="protein sequence ID" value="KAK4447018.1"/>
    <property type="molecule type" value="Genomic_DNA"/>
</dbReference>
<accession>A0AAV9GFV6</accession>
<keyword evidence="2" id="KW-1185">Reference proteome</keyword>